<accession>A0A8S2RX39</accession>
<feature type="compositionally biased region" description="Polar residues" evidence="1">
    <location>
        <begin position="74"/>
        <end position="83"/>
    </location>
</feature>
<name>A0A8S2RX39_9BILA</name>
<comment type="caution">
    <text evidence="2">The sequence shown here is derived from an EMBL/GenBank/DDBJ whole genome shotgun (WGS) entry which is preliminary data.</text>
</comment>
<feature type="non-terminal residue" evidence="2">
    <location>
        <position position="1"/>
    </location>
</feature>
<dbReference type="Proteomes" id="UP000681720">
    <property type="component" value="Unassembled WGS sequence"/>
</dbReference>
<dbReference type="EMBL" id="CAJOBJ010017085">
    <property type="protein sequence ID" value="CAF4190764.1"/>
    <property type="molecule type" value="Genomic_DNA"/>
</dbReference>
<feature type="non-terminal residue" evidence="2">
    <location>
        <position position="103"/>
    </location>
</feature>
<evidence type="ECO:0000313" key="2">
    <source>
        <dbReference type="EMBL" id="CAF4190764.1"/>
    </source>
</evidence>
<protein>
    <submittedName>
        <fullName evidence="2">Uncharacterized protein</fullName>
    </submittedName>
</protein>
<organism evidence="2 3">
    <name type="scientific">Rotaria magnacalcarata</name>
    <dbReference type="NCBI Taxonomy" id="392030"/>
    <lineage>
        <taxon>Eukaryota</taxon>
        <taxon>Metazoa</taxon>
        <taxon>Spiralia</taxon>
        <taxon>Gnathifera</taxon>
        <taxon>Rotifera</taxon>
        <taxon>Eurotatoria</taxon>
        <taxon>Bdelloidea</taxon>
        <taxon>Philodinida</taxon>
        <taxon>Philodinidae</taxon>
        <taxon>Rotaria</taxon>
    </lineage>
</organism>
<proteinExistence type="predicted"/>
<sequence>GPPGMARQPMPIALGPRGHMPGGPMLLSRMPGPHPPGVHPQQSVLVMQRPGGPPGNNGPPLIRQSMAPGAQGVPVSSNSMNVMQGQHPPGYYPSQPGQGVRFF</sequence>
<feature type="region of interest" description="Disordered" evidence="1">
    <location>
        <begin position="1"/>
        <end position="103"/>
    </location>
</feature>
<evidence type="ECO:0000313" key="3">
    <source>
        <dbReference type="Proteomes" id="UP000681720"/>
    </source>
</evidence>
<feature type="compositionally biased region" description="Low complexity" evidence="1">
    <location>
        <begin position="84"/>
        <end position="103"/>
    </location>
</feature>
<evidence type="ECO:0000256" key="1">
    <source>
        <dbReference type="SAM" id="MobiDB-lite"/>
    </source>
</evidence>
<dbReference type="AlphaFoldDB" id="A0A8S2RX39"/>
<gene>
    <name evidence="2" type="ORF">GIL414_LOCUS21198</name>
</gene>
<reference evidence="2" key="1">
    <citation type="submission" date="2021-02" db="EMBL/GenBank/DDBJ databases">
        <authorList>
            <person name="Nowell W R."/>
        </authorList>
    </citation>
    <scope>NUCLEOTIDE SEQUENCE</scope>
</reference>